<protein>
    <recommendedName>
        <fullName evidence="6 14">Pantothenate kinase</fullName>
        <ecNumber evidence="5 14">2.7.1.33</ecNumber>
    </recommendedName>
    <alternativeName>
        <fullName evidence="13 14">Pantothenic acid kinase</fullName>
    </alternativeName>
</protein>
<dbReference type="GO" id="GO:0005524">
    <property type="term" value="F:ATP binding"/>
    <property type="evidence" value="ECO:0007669"/>
    <property type="project" value="UniProtKB-UniRule"/>
</dbReference>
<evidence type="ECO:0000256" key="3">
    <source>
        <dbReference type="ARBA" id="ARBA00005225"/>
    </source>
</evidence>
<evidence type="ECO:0000256" key="4">
    <source>
        <dbReference type="ARBA" id="ARBA00006087"/>
    </source>
</evidence>
<gene>
    <name evidence="14 18" type="primary">coaA</name>
    <name evidence="18" type="ORF">NCTC9935_01292</name>
</gene>
<evidence type="ECO:0000256" key="15">
    <source>
        <dbReference type="RuleBase" id="RU003530"/>
    </source>
</evidence>
<dbReference type="CDD" id="cd02025">
    <property type="entry name" value="PanK"/>
    <property type="match status" value="1"/>
</dbReference>
<comment type="catalytic activity">
    <reaction evidence="1 14 15">
        <text>(R)-pantothenate + ATP = (R)-4'-phosphopantothenate + ADP + H(+)</text>
        <dbReference type="Rhea" id="RHEA:16373"/>
        <dbReference type="ChEBI" id="CHEBI:10986"/>
        <dbReference type="ChEBI" id="CHEBI:15378"/>
        <dbReference type="ChEBI" id="CHEBI:29032"/>
        <dbReference type="ChEBI" id="CHEBI:30616"/>
        <dbReference type="ChEBI" id="CHEBI:456216"/>
        <dbReference type="EC" id="2.7.1.33"/>
    </reaction>
</comment>
<dbReference type="InterPro" id="IPR006083">
    <property type="entry name" value="PRK/URK"/>
</dbReference>
<dbReference type="GO" id="GO:0004594">
    <property type="term" value="F:pantothenate kinase activity"/>
    <property type="evidence" value="ECO:0007669"/>
    <property type="project" value="UniProtKB-UniRule"/>
</dbReference>
<evidence type="ECO:0000256" key="9">
    <source>
        <dbReference type="ARBA" id="ARBA00022741"/>
    </source>
</evidence>
<evidence type="ECO:0000256" key="6">
    <source>
        <dbReference type="ARBA" id="ARBA00015080"/>
    </source>
</evidence>
<evidence type="ECO:0000256" key="16">
    <source>
        <dbReference type="SAM" id="MobiDB-lite"/>
    </source>
</evidence>
<evidence type="ECO:0000256" key="14">
    <source>
        <dbReference type="HAMAP-Rule" id="MF_00215"/>
    </source>
</evidence>
<dbReference type="InterPro" id="IPR004566">
    <property type="entry name" value="PanK"/>
</dbReference>
<keyword evidence="12 14" id="KW-0173">Coenzyme A biosynthesis</keyword>
<dbReference type="UniPathway" id="UPA00241">
    <property type="reaction ID" value="UER00352"/>
</dbReference>
<comment type="similarity">
    <text evidence="4 14 15">Belongs to the prokaryotic pantothenate kinase family.</text>
</comment>
<feature type="compositionally biased region" description="Low complexity" evidence="16">
    <location>
        <begin position="23"/>
        <end position="41"/>
    </location>
</feature>
<keyword evidence="9 14" id="KW-0547">Nucleotide-binding</keyword>
<name>A0A2X0VPA4_9ACTO</name>
<dbReference type="Gene3D" id="3.40.50.300">
    <property type="entry name" value="P-loop containing nucleotide triphosphate hydrolases"/>
    <property type="match status" value="1"/>
</dbReference>
<keyword evidence="8 14" id="KW-0808">Transferase</keyword>
<evidence type="ECO:0000256" key="12">
    <source>
        <dbReference type="ARBA" id="ARBA00022993"/>
    </source>
</evidence>
<keyword evidence="11 14" id="KW-0067">ATP-binding</keyword>
<evidence type="ECO:0000256" key="11">
    <source>
        <dbReference type="ARBA" id="ARBA00022840"/>
    </source>
</evidence>
<dbReference type="EMBL" id="UAPR01000004">
    <property type="protein sequence ID" value="SPT55782.1"/>
    <property type="molecule type" value="Genomic_DNA"/>
</dbReference>
<sequence>MSLHAVNSAHTGIDMWGTMGDVSTTESPSPIPSTASPTVSPDEQNPVAVRNAPNPYARFDRREWDRLADRTPLPLTQEDIDRIASLGDPIDMTEVDTIYRPLSALLQLYIDGRRRTAAERHAFLGEPEAHSTPFVIGIAGSVAVGKSTVARLLQLLLSRWDSTPRVDLVTTDGFLYPNRILQERSLIARKGFPESYDRSALISFLASVKAGNPHAKAPVYSHVTYDIVPDAYVDVDRPDILIVEGLNVLQPPRSAPGSVSVAVSDYFDFSIYVDADEKQIEQWYVDRFLKLRATAFSREDSYFKTYASLTDAEAASTAHVVWSAINLPNLRENIRPTRERATLIFTKGHDHRVESLSIRKE</sequence>
<dbReference type="Pfam" id="PF00485">
    <property type="entry name" value="PRK"/>
    <property type="match status" value="1"/>
</dbReference>
<dbReference type="InterPro" id="IPR027417">
    <property type="entry name" value="P-loop_NTPase"/>
</dbReference>
<evidence type="ECO:0000256" key="13">
    <source>
        <dbReference type="ARBA" id="ARBA00032866"/>
    </source>
</evidence>
<evidence type="ECO:0000256" key="1">
    <source>
        <dbReference type="ARBA" id="ARBA00001206"/>
    </source>
</evidence>
<dbReference type="GO" id="GO:0005737">
    <property type="term" value="C:cytoplasm"/>
    <property type="evidence" value="ECO:0007669"/>
    <property type="project" value="UniProtKB-SubCell"/>
</dbReference>
<dbReference type="AlphaFoldDB" id="A0A2X0VPA4"/>
<dbReference type="PIRSF" id="PIRSF000545">
    <property type="entry name" value="Pantothenate_kin"/>
    <property type="match status" value="1"/>
</dbReference>
<dbReference type="Proteomes" id="UP000250192">
    <property type="component" value="Unassembled WGS sequence"/>
</dbReference>
<reference evidence="18 19" key="1">
    <citation type="submission" date="2018-06" db="EMBL/GenBank/DDBJ databases">
        <authorList>
            <consortium name="Pathogen Informatics"/>
            <person name="Doyle S."/>
        </authorList>
    </citation>
    <scope>NUCLEOTIDE SEQUENCE [LARGE SCALE GENOMIC DNA]</scope>
    <source>
        <strain evidence="18 19">NCTC9935</strain>
    </source>
</reference>
<comment type="pathway">
    <text evidence="3 14 15">Cofactor biosynthesis; coenzyme A biosynthesis; CoA from (R)-pantothenate: step 1/5.</text>
</comment>
<dbReference type="EC" id="2.7.1.33" evidence="5 14"/>
<dbReference type="GO" id="GO:0015937">
    <property type="term" value="P:coenzyme A biosynthetic process"/>
    <property type="evidence" value="ECO:0007669"/>
    <property type="project" value="UniProtKB-UniRule"/>
</dbReference>
<accession>A0A2X0VPA4</accession>
<evidence type="ECO:0000313" key="18">
    <source>
        <dbReference type="EMBL" id="SPT55782.1"/>
    </source>
</evidence>
<feature type="binding site" evidence="14">
    <location>
        <begin position="140"/>
        <end position="147"/>
    </location>
    <ligand>
        <name>ATP</name>
        <dbReference type="ChEBI" id="CHEBI:30616"/>
    </ligand>
</feature>
<keyword evidence="10 14" id="KW-0418">Kinase</keyword>
<feature type="domain" description="Phosphoribulokinase/uridine kinase" evidence="17">
    <location>
        <begin position="135"/>
        <end position="278"/>
    </location>
</feature>
<keyword evidence="7 14" id="KW-0963">Cytoplasm</keyword>
<evidence type="ECO:0000256" key="7">
    <source>
        <dbReference type="ARBA" id="ARBA00022490"/>
    </source>
</evidence>
<evidence type="ECO:0000256" key="10">
    <source>
        <dbReference type="ARBA" id="ARBA00022777"/>
    </source>
</evidence>
<dbReference type="SUPFAM" id="SSF52540">
    <property type="entry name" value="P-loop containing nucleoside triphosphate hydrolases"/>
    <property type="match status" value="1"/>
</dbReference>
<evidence type="ECO:0000256" key="2">
    <source>
        <dbReference type="ARBA" id="ARBA00004496"/>
    </source>
</evidence>
<feature type="region of interest" description="Disordered" evidence="16">
    <location>
        <begin position="14"/>
        <end position="54"/>
    </location>
</feature>
<dbReference type="STRING" id="1660.APY09_00825"/>
<evidence type="ECO:0000256" key="8">
    <source>
        <dbReference type="ARBA" id="ARBA00022679"/>
    </source>
</evidence>
<proteinExistence type="inferred from homology"/>
<dbReference type="NCBIfam" id="TIGR00554">
    <property type="entry name" value="panK_bact"/>
    <property type="match status" value="1"/>
</dbReference>
<comment type="subcellular location">
    <subcellularLocation>
        <location evidence="2 14 15">Cytoplasm</location>
    </subcellularLocation>
</comment>
<evidence type="ECO:0000256" key="5">
    <source>
        <dbReference type="ARBA" id="ARBA00012102"/>
    </source>
</evidence>
<evidence type="ECO:0000259" key="17">
    <source>
        <dbReference type="Pfam" id="PF00485"/>
    </source>
</evidence>
<keyword evidence="19" id="KW-1185">Reference proteome</keyword>
<dbReference type="HAMAP" id="MF_00215">
    <property type="entry name" value="Pantothen_kinase_1"/>
    <property type="match status" value="1"/>
</dbReference>
<dbReference type="PANTHER" id="PTHR10285">
    <property type="entry name" value="URIDINE KINASE"/>
    <property type="match status" value="1"/>
</dbReference>
<organism evidence="18 19">
    <name type="scientific">Schaalia odontolytica</name>
    <dbReference type="NCBI Taxonomy" id="1660"/>
    <lineage>
        <taxon>Bacteria</taxon>
        <taxon>Bacillati</taxon>
        <taxon>Actinomycetota</taxon>
        <taxon>Actinomycetes</taxon>
        <taxon>Actinomycetales</taxon>
        <taxon>Actinomycetaceae</taxon>
        <taxon>Schaalia</taxon>
    </lineage>
</organism>
<evidence type="ECO:0000313" key="19">
    <source>
        <dbReference type="Proteomes" id="UP000250192"/>
    </source>
</evidence>